<feature type="domain" description="NAD(P)-binding" evidence="3">
    <location>
        <begin position="447"/>
        <end position="632"/>
    </location>
</feature>
<dbReference type="GO" id="GO:0016814">
    <property type="term" value="F:hydrolase activity, acting on carbon-nitrogen (but not peptide) bonds, in cyclic amidines"/>
    <property type="evidence" value="ECO:0007669"/>
    <property type="project" value="TreeGrafter"/>
</dbReference>
<dbReference type="InterPro" id="IPR052349">
    <property type="entry name" value="Metallo-hydrolase_Enzymes"/>
</dbReference>
<feature type="region of interest" description="Disordered" evidence="1">
    <location>
        <begin position="312"/>
        <end position="434"/>
    </location>
</feature>
<feature type="region of interest" description="Disordered" evidence="1">
    <location>
        <begin position="82"/>
        <end position="106"/>
    </location>
</feature>
<feature type="compositionally biased region" description="Low complexity" evidence="1">
    <location>
        <begin position="14"/>
        <end position="27"/>
    </location>
</feature>
<dbReference type="InterPro" id="IPR032466">
    <property type="entry name" value="Metal_Hydrolase"/>
</dbReference>
<evidence type="ECO:0008006" key="6">
    <source>
        <dbReference type="Google" id="ProtNLM"/>
    </source>
</evidence>
<organism evidence="4 5">
    <name type="scientific">Streptomyces microflavus</name>
    <name type="common">Streptomyces lipmanii</name>
    <dbReference type="NCBI Taxonomy" id="1919"/>
    <lineage>
        <taxon>Bacteria</taxon>
        <taxon>Bacillati</taxon>
        <taxon>Actinomycetota</taxon>
        <taxon>Actinomycetes</taxon>
        <taxon>Kitasatosporales</taxon>
        <taxon>Streptomycetaceae</taxon>
        <taxon>Streptomyces</taxon>
    </lineage>
</organism>
<sequence length="658" mass="66609">MPDSQPRRPDDNAPDSADAATTDPAPALVLTGARLTDGRAVDVRLSGSRIEAVGTAGSLASRGPRIDLRGYLLLPAPAEPHAHSDTALTADSTGPDGPGPASHRAEDIQRRATEAALLQLGHGATSLRAHVRIGDVQGLAALEAVLQTRRALRGLADLTAVAVPRLLTGVAGADNLAMLRDALKMGAAVVGGCPDLDPDPTGYTAAVLEVAAEHGCPVDLHTDGDDPTRLARLAAMAGGLRPGVTLGPCAGLAHLPLETATRAADQLAAAGITVVCLPQGGCAGSERRTTAPVRLLRSAGVRVAAGSGALRDTANLVGRGDPSKPRTSSPRNTACAPNTPTPWSPRPPAPPSACPMSAWRRVSPPNSSPYAANGSPPCSPWPTAGSSSTAAGSWRAPAPYASTATPTPTPAPISPVRDDPTPVPGPRAERGAAAGRTVGGMRIVIAGGHGQIALRLERLLAARGDEAVGIIRNPQQSQELTDIGAEPAVLDLESASVEETAEVLRGADAAVFAAGAGPNSGTARKDSVDRGAAVLFADAAQAAGVRRYIVVSSMGADPDHPGDEVFDVYLRAKGAADADVRSRSALDWTILRPGMLTNDAGNGQILLAASAGRGPISRDDVAATILELLDTPATAGLTLEVISGNVPVTVAVKDVAGN</sequence>
<dbReference type="PANTHER" id="PTHR32027">
    <property type="entry name" value="CYTOSINE DEAMINASE"/>
    <property type="match status" value="1"/>
</dbReference>
<dbReference type="InterPro" id="IPR013108">
    <property type="entry name" value="Amidohydro_3"/>
</dbReference>
<accession>A0A7J0CWM1</accession>
<dbReference type="Pfam" id="PF13460">
    <property type="entry name" value="NAD_binding_10"/>
    <property type="match status" value="1"/>
</dbReference>
<dbReference type="PANTHER" id="PTHR32027:SF9">
    <property type="entry name" value="BLL3847 PROTEIN"/>
    <property type="match status" value="1"/>
</dbReference>
<evidence type="ECO:0000259" key="2">
    <source>
        <dbReference type="Pfam" id="PF07969"/>
    </source>
</evidence>
<feature type="region of interest" description="Disordered" evidence="1">
    <location>
        <begin position="1"/>
        <end position="31"/>
    </location>
</feature>
<dbReference type="AlphaFoldDB" id="A0A7J0CWM1"/>
<dbReference type="SUPFAM" id="SSF51556">
    <property type="entry name" value="Metallo-dependent hydrolases"/>
    <property type="match status" value="1"/>
</dbReference>
<evidence type="ECO:0000256" key="1">
    <source>
        <dbReference type="SAM" id="MobiDB-lite"/>
    </source>
</evidence>
<evidence type="ECO:0000259" key="3">
    <source>
        <dbReference type="Pfam" id="PF13460"/>
    </source>
</evidence>
<comment type="caution">
    <text evidence="4">The sequence shown here is derived from an EMBL/GenBank/DDBJ whole genome shotgun (WGS) entry which is preliminary data.</text>
</comment>
<feature type="compositionally biased region" description="Low complexity" evidence="1">
    <location>
        <begin position="381"/>
        <end position="406"/>
    </location>
</feature>
<gene>
    <name evidence="4" type="ORF">Smic_48600</name>
</gene>
<dbReference type="Pfam" id="PF07969">
    <property type="entry name" value="Amidohydro_3"/>
    <property type="match status" value="1"/>
</dbReference>
<dbReference type="Gene3D" id="3.40.50.720">
    <property type="entry name" value="NAD(P)-binding Rossmann-like Domain"/>
    <property type="match status" value="1"/>
</dbReference>
<name>A0A7J0CWM1_STRMI</name>
<feature type="compositionally biased region" description="Pro residues" evidence="1">
    <location>
        <begin position="339"/>
        <end position="353"/>
    </location>
</feature>
<dbReference type="InterPro" id="IPR011059">
    <property type="entry name" value="Metal-dep_hydrolase_composite"/>
</dbReference>
<reference evidence="4 5" key="1">
    <citation type="submission" date="2020-05" db="EMBL/GenBank/DDBJ databases">
        <title>Whole genome shotgun sequence of Streptomyces microflavus NBRC 13062.</title>
        <authorList>
            <person name="Komaki H."/>
            <person name="Tamura T."/>
        </authorList>
    </citation>
    <scope>NUCLEOTIDE SEQUENCE [LARGE SCALE GENOMIC DNA]</scope>
    <source>
        <strain evidence="4 5">NBRC 13062</strain>
    </source>
</reference>
<evidence type="ECO:0000313" key="5">
    <source>
        <dbReference type="Proteomes" id="UP000498740"/>
    </source>
</evidence>
<dbReference type="SUPFAM" id="SSF51338">
    <property type="entry name" value="Composite domain of metallo-dependent hydrolases"/>
    <property type="match status" value="1"/>
</dbReference>
<dbReference type="Proteomes" id="UP000498740">
    <property type="component" value="Unassembled WGS sequence"/>
</dbReference>
<evidence type="ECO:0000313" key="4">
    <source>
        <dbReference type="EMBL" id="GFN06304.1"/>
    </source>
</evidence>
<dbReference type="Gene3D" id="3.20.20.140">
    <property type="entry name" value="Metal-dependent hydrolases"/>
    <property type="match status" value="1"/>
</dbReference>
<dbReference type="EMBL" id="BLWD01000001">
    <property type="protein sequence ID" value="GFN06304.1"/>
    <property type="molecule type" value="Genomic_DNA"/>
</dbReference>
<feature type="compositionally biased region" description="Basic and acidic residues" evidence="1">
    <location>
        <begin position="1"/>
        <end position="11"/>
    </location>
</feature>
<feature type="domain" description="Amidohydrolase 3" evidence="2">
    <location>
        <begin position="121"/>
        <end position="307"/>
    </location>
</feature>
<dbReference type="Gene3D" id="2.30.40.10">
    <property type="entry name" value="Urease, subunit C, domain 1"/>
    <property type="match status" value="1"/>
</dbReference>
<dbReference type="InterPro" id="IPR016040">
    <property type="entry name" value="NAD(P)-bd_dom"/>
</dbReference>
<dbReference type="InterPro" id="IPR036291">
    <property type="entry name" value="NAD(P)-bd_dom_sf"/>
</dbReference>
<proteinExistence type="predicted"/>
<dbReference type="SUPFAM" id="SSF51735">
    <property type="entry name" value="NAD(P)-binding Rossmann-fold domains"/>
    <property type="match status" value="1"/>
</dbReference>
<dbReference type="CDD" id="cd05243">
    <property type="entry name" value="SDR_a5"/>
    <property type="match status" value="1"/>
</dbReference>
<protein>
    <recommendedName>
        <fullName evidence="6">Cytosine deaminase</fullName>
    </recommendedName>
</protein>